<evidence type="ECO:0000256" key="1">
    <source>
        <dbReference type="SAM" id="Phobius"/>
    </source>
</evidence>
<evidence type="ECO:0000313" key="3">
    <source>
        <dbReference type="Proteomes" id="UP000019118"/>
    </source>
</evidence>
<feature type="transmembrane region" description="Helical" evidence="1">
    <location>
        <begin position="133"/>
        <end position="154"/>
    </location>
</feature>
<dbReference type="RefSeq" id="XP_019764882.1">
    <property type="nucleotide sequence ID" value="XM_019909323.2"/>
</dbReference>
<evidence type="ECO:0008006" key="4">
    <source>
        <dbReference type="Google" id="ProtNLM"/>
    </source>
</evidence>
<name>A0AAR5PVC2_DENPD</name>
<organism evidence="2 3">
    <name type="scientific">Dendroctonus ponderosae</name>
    <name type="common">Mountain pine beetle</name>
    <dbReference type="NCBI Taxonomy" id="77166"/>
    <lineage>
        <taxon>Eukaryota</taxon>
        <taxon>Metazoa</taxon>
        <taxon>Ecdysozoa</taxon>
        <taxon>Arthropoda</taxon>
        <taxon>Hexapoda</taxon>
        <taxon>Insecta</taxon>
        <taxon>Pterygota</taxon>
        <taxon>Neoptera</taxon>
        <taxon>Endopterygota</taxon>
        <taxon>Coleoptera</taxon>
        <taxon>Polyphaga</taxon>
        <taxon>Cucujiformia</taxon>
        <taxon>Curculionidae</taxon>
        <taxon>Scolytinae</taxon>
        <taxon>Dendroctonus</taxon>
    </lineage>
</organism>
<accession>A0AAR5PVC2</accession>
<keyword evidence="3" id="KW-1185">Reference proteome</keyword>
<dbReference type="GeneID" id="109540832"/>
<protein>
    <recommendedName>
        <fullName evidence="4">MARVEL domain-containing protein</fullName>
    </recommendedName>
</protein>
<proteinExistence type="predicted"/>
<keyword evidence="1" id="KW-0472">Membrane</keyword>
<dbReference type="Proteomes" id="UP000019118">
    <property type="component" value="Unassembled WGS sequence"/>
</dbReference>
<dbReference type="EnsemblMetazoa" id="XM_019909323.1">
    <property type="protein sequence ID" value="XP_019764882.1"/>
    <property type="gene ID" value="LOC109540832"/>
</dbReference>
<dbReference type="AlphaFoldDB" id="A0AAR5PVC2"/>
<sequence>MNLLIGKLTVINTAMSGCRRQIQKLSRPWVLALIICVALWALLVISGLHSWADEHLASNRVVYRLFPVYVHLGGLLLVTVLVSGMSWYIFYKNDFDGCCSTMGFFFYILAEIILMVNALTMKLETEVKFYVESLALFVLLFVYTCAVSWEFSLYTERQRLRHEEYINRQITSRLINGGNCYRLPLKGPFKLPLDFKTPAVGKASLNPARPSSRR</sequence>
<dbReference type="KEGG" id="dpa:109540832"/>
<dbReference type="RefSeq" id="XP_048517553.1">
    <property type="nucleotide sequence ID" value="XM_048661596.1"/>
</dbReference>
<keyword evidence="1" id="KW-0812">Transmembrane</keyword>
<evidence type="ECO:0000313" key="2">
    <source>
        <dbReference type="EnsemblMetazoa" id="XP_019764882.1"/>
    </source>
</evidence>
<feature type="transmembrane region" description="Helical" evidence="1">
    <location>
        <begin position="29"/>
        <end position="48"/>
    </location>
</feature>
<reference evidence="3" key="1">
    <citation type="journal article" date="2013" name="Genome Biol.">
        <title>Draft genome of the mountain pine beetle, Dendroctonus ponderosae Hopkins, a major forest pest.</title>
        <authorList>
            <person name="Keeling C.I."/>
            <person name="Yuen M.M."/>
            <person name="Liao N.Y."/>
            <person name="Docking T.R."/>
            <person name="Chan S.K."/>
            <person name="Taylor G.A."/>
            <person name="Palmquist D.L."/>
            <person name="Jackman S.D."/>
            <person name="Nguyen A."/>
            <person name="Li M."/>
            <person name="Henderson H."/>
            <person name="Janes J.K."/>
            <person name="Zhao Y."/>
            <person name="Pandoh P."/>
            <person name="Moore R."/>
            <person name="Sperling F.A."/>
            <person name="Huber D.P."/>
            <person name="Birol I."/>
            <person name="Jones S.J."/>
            <person name="Bohlmann J."/>
        </authorList>
    </citation>
    <scope>NUCLEOTIDE SEQUENCE</scope>
</reference>
<keyword evidence="1" id="KW-1133">Transmembrane helix</keyword>
<reference evidence="2" key="2">
    <citation type="submission" date="2024-08" db="UniProtKB">
        <authorList>
            <consortium name="EnsemblMetazoa"/>
        </authorList>
    </citation>
    <scope>IDENTIFICATION</scope>
</reference>
<dbReference type="PROSITE" id="PS51257">
    <property type="entry name" value="PROKAR_LIPOPROTEIN"/>
    <property type="match status" value="1"/>
</dbReference>
<feature type="transmembrane region" description="Helical" evidence="1">
    <location>
        <begin position="68"/>
        <end position="90"/>
    </location>
</feature>
<feature type="transmembrane region" description="Helical" evidence="1">
    <location>
        <begin position="102"/>
        <end position="121"/>
    </location>
</feature>